<accession>A0A9X3F8E6</accession>
<keyword evidence="4" id="KW-1185">Reference proteome</keyword>
<dbReference type="Gene3D" id="2.60.120.260">
    <property type="entry name" value="Galactose-binding domain-like"/>
    <property type="match status" value="1"/>
</dbReference>
<gene>
    <name evidence="3" type="ORF">OU798_19180</name>
</gene>
<reference evidence="3" key="1">
    <citation type="submission" date="2022-11" db="EMBL/GenBank/DDBJ databases">
        <title>Marilongibacter aestuarii gen. nov., sp. nov., isolated from tidal flat sediment.</title>
        <authorList>
            <person name="Jiayan W."/>
        </authorList>
    </citation>
    <scope>NUCLEOTIDE SEQUENCE</scope>
    <source>
        <strain evidence="3">Z1-6</strain>
    </source>
</reference>
<keyword evidence="1" id="KW-0677">Repeat</keyword>
<dbReference type="AlphaFoldDB" id="A0A9X3F8E6"/>
<comment type="caution">
    <text evidence="3">The sequence shown here is derived from an EMBL/GenBank/DDBJ whole genome shotgun (WGS) entry which is preliminary data.</text>
</comment>
<dbReference type="RefSeq" id="WP_343334807.1">
    <property type="nucleotide sequence ID" value="NZ_JAPOHD010000058.1"/>
</dbReference>
<dbReference type="InterPro" id="IPR052025">
    <property type="entry name" value="Xyloglucanase_GH74"/>
</dbReference>
<dbReference type="Gene3D" id="2.130.10.10">
    <property type="entry name" value="YVTN repeat-like/Quinoprotein amine dehydrogenase"/>
    <property type="match status" value="4"/>
</dbReference>
<dbReference type="InterPro" id="IPR015943">
    <property type="entry name" value="WD40/YVTN_repeat-like_dom_sf"/>
</dbReference>
<dbReference type="PANTHER" id="PTHR43739">
    <property type="entry name" value="XYLOGLUCANASE (EUROFUNG)"/>
    <property type="match status" value="1"/>
</dbReference>
<protein>
    <submittedName>
        <fullName evidence="3">Discoidin domain-containing protein</fullName>
    </submittedName>
</protein>
<proteinExistence type="predicted"/>
<dbReference type="Pfam" id="PF15902">
    <property type="entry name" value="Sortilin-Vps10"/>
    <property type="match status" value="1"/>
</dbReference>
<evidence type="ECO:0000259" key="2">
    <source>
        <dbReference type="PROSITE" id="PS50022"/>
    </source>
</evidence>
<dbReference type="Pfam" id="PF18962">
    <property type="entry name" value="Por_Secre_tail"/>
    <property type="match status" value="1"/>
</dbReference>
<dbReference type="InterPro" id="IPR008979">
    <property type="entry name" value="Galactose-bd-like_sf"/>
</dbReference>
<dbReference type="GO" id="GO:0010411">
    <property type="term" value="P:xyloglucan metabolic process"/>
    <property type="evidence" value="ECO:0007669"/>
    <property type="project" value="TreeGrafter"/>
</dbReference>
<dbReference type="EMBL" id="JAPOHD010000058">
    <property type="protein sequence ID" value="MCY1722481.1"/>
    <property type="molecule type" value="Genomic_DNA"/>
</dbReference>
<evidence type="ECO:0000313" key="3">
    <source>
        <dbReference type="EMBL" id="MCY1722481.1"/>
    </source>
</evidence>
<feature type="domain" description="F5/8 type C" evidence="2">
    <location>
        <begin position="914"/>
        <end position="1061"/>
    </location>
</feature>
<name>A0A9X3F8E6_9BACT</name>
<dbReference type="PROSITE" id="PS50022">
    <property type="entry name" value="FA58C_3"/>
    <property type="match status" value="1"/>
</dbReference>
<dbReference type="NCBIfam" id="TIGR04183">
    <property type="entry name" value="Por_Secre_tail"/>
    <property type="match status" value="1"/>
</dbReference>
<dbReference type="InterPro" id="IPR031778">
    <property type="entry name" value="Sortilin_N"/>
</dbReference>
<evidence type="ECO:0000256" key="1">
    <source>
        <dbReference type="ARBA" id="ARBA00022737"/>
    </source>
</evidence>
<dbReference type="CDD" id="cd15482">
    <property type="entry name" value="Sialidase_non-viral"/>
    <property type="match status" value="1"/>
</dbReference>
<dbReference type="PANTHER" id="PTHR43739:SF5">
    <property type="entry name" value="EXO-ALPHA-SIALIDASE"/>
    <property type="match status" value="1"/>
</dbReference>
<dbReference type="Pfam" id="PF00754">
    <property type="entry name" value="F5_F8_type_C"/>
    <property type="match status" value="1"/>
</dbReference>
<dbReference type="InterPro" id="IPR026444">
    <property type="entry name" value="Secre_tail"/>
</dbReference>
<sequence length="1156" mass="129361">MKPFLTLILLLSITLNTFPQTQYTPYDELPGIDKSYKPSFSNSFTGWKRMLYEYPVDFKRIQADFKTYRQNNSNEKSAIIRYYKIWNRVISEYVTPNGTIIIPDTDEISSKQFSLQKNSDINQKSAALNGSDWTFLGPKETFWRNEDGMSSDRLDGSGFPKQCPWQANVYSFDAANNHPSILYCGTETGFVNKSIDKGENWNQVGLNYPFGGGVTAVAIHPENSDTVFVSAGKQIHKTTDGGESWTPLLHPDKTFNASRLRINPENSNIIAASADNGLYISNDGGLTWKQKWNKITYDIEFKPDNPSTVYGLSKNISGQYQVLKSINDGENFVTDTNFPTSYTESSGGLLAVTKADPGILFVTLLAKEGTEDVPFILKGSEVNGIFSWEEKKKGEYSSIGGLGGFTNGQGYFDLVLEVSPDDENLLFWGTCSLWKSVDGGTNFTKVGGYGGDFPIHPDIQDMKILDNGETWVATDGGMNYSSDYLSQTTNYSSKTKGIIGSDMWGFDQGWNEDIIVGGRYHNGNTAISDLYGNKALRMGGAESATGWVIKGKSRHVAFDDLGNGWILPKTAETKAEGRFIFSKFPNMDEYGGRRSNMVHHPNYYGTIFIGEGKAIWKSKDSGASFDLLFQFPDKIRYFQISQKNPDVLYADIINYGLYRSPDGGKSWTHKPALTNGSAGDSYWKGKLFFVISPYDENRIYACLQNGTWSADIGMIFKSDNGGNTWTNWTNGVEGYTKCMVIQPTKSEQDLVYLFTQSKNGTNSKVYLRYETQPYWNEFNTNYPAGKTVNLALPFYRDSKLRVSGNAGVWESPMAETDFAPVINPWIEKPFYDCMEDTLYFDDHSILNHSNANWEWEITPEPAYISSKNIRNPKVVLGNPGSYDVTVKVSQNGINYEKSISSMVSASTCPSVDDCNNPAEIDKSNWSLIYVDSEETSGEDGGAINAFDGDPATIWHTEWYYQSPGQPHEIQINLGEEYLVSNVKYLPRQNSSNGRIKEYEIYISSDKNQWGNPVISGEFAEDAGQKTITFAPTSGKYLKLKSLSEQNNNSFTSIAELDVTGCIQVDVTANNQIKIYDIEAYPIPAKDKLIISLPGSTNMQTWEYRFYSTSSSLIKSGSFTQTNDMHSLDISHFLSGTYILNLTNKNGQIFRVKLIKN</sequence>
<organism evidence="3 4">
    <name type="scientific">Draconibacterium aestuarii</name>
    <dbReference type="NCBI Taxonomy" id="2998507"/>
    <lineage>
        <taxon>Bacteria</taxon>
        <taxon>Pseudomonadati</taxon>
        <taxon>Bacteroidota</taxon>
        <taxon>Bacteroidia</taxon>
        <taxon>Marinilabiliales</taxon>
        <taxon>Prolixibacteraceae</taxon>
        <taxon>Draconibacterium</taxon>
    </lineage>
</organism>
<dbReference type="SUPFAM" id="SSF49785">
    <property type="entry name" value="Galactose-binding domain-like"/>
    <property type="match status" value="1"/>
</dbReference>
<dbReference type="Proteomes" id="UP001145087">
    <property type="component" value="Unassembled WGS sequence"/>
</dbReference>
<dbReference type="SUPFAM" id="SSF110296">
    <property type="entry name" value="Oligoxyloglucan reducing end-specific cellobiohydrolase"/>
    <property type="match status" value="2"/>
</dbReference>
<evidence type="ECO:0000313" key="4">
    <source>
        <dbReference type="Proteomes" id="UP001145087"/>
    </source>
</evidence>
<dbReference type="InterPro" id="IPR000421">
    <property type="entry name" value="FA58C"/>
</dbReference>